<name>A0A822Y416_NELNU</name>
<dbReference type="Proteomes" id="UP000607653">
    <property type="component" value="Unassembled WGS sequence"/>
</dbReference>
<proteinExistence type="predicted"/>
<reference evidence="1 2" key="1">
    <citation type="journal article" date="2020" name="Mol. Biol. Evol.">
        <title>Distinct Expression and Methylation Patterns for Genes with Different Fates following a Single Whole-Genome Duplication in Flowering Plants.</title>
        <authorList>
            <person name="Shi T."/>
            <person name="Rahmani R.S."/>
            <person name="Gugger P.F."/>
            <person name="Wang M."/>
            <person name="Li H."/>
            <person name="Zhang Y."/>
            <person name="Li Z."/>
            <person name="Wang Q."/>
            <person name="Van de Peer Y."/>
            <person name="Marchal K."/>
            <person name="Chen J."/>
        </authorList>
    </citation>
    <scope>NUCLEOTIDE SEQUENCE [LARGE SCALE GENOMIC DNA]</scope>
    <source>
        <tissue evidence="1">Leaf</tissue>
    </source>
</reference>
<dbReference type="AlphaFoldDB" id="A0A822Y416"/>
<evidence type="ECO:0000313" key="2">
    <source>
        <dbReference type="Proteomes" id="UP000607653"/>
    </source>
</evidence>
<protein>
    <submittedName>
        <fullName evidence="1">Uncharacterized protein</fullName>
    </submittedName>
</protein>
<evidence type="ECO:0000313" key="1">
    <source>
        <dbReference type="EMBL" id="DAD25785.1"/>
    </source>
</evidence>
<keyword evidence="2" id="KW-1185">Reference proteome</keyword>
<accession>A0A822Y416</accession>
<organism evidence="1 2">
    <name type="scientific">Nelumbo nucifera</name>
    <name type="common">Sacred lotus</name>
    <dbReference type="NCBI Taxonomy" id="4432"/>
    <lineage>
        <taxon>Eukaryota</taxon>
        <taxon>Viridiplantae</taxon>
        <taxon>Streptophyta</taxon>
        <taxon>Embryophyta</taxon>
        <taxon>Tracheophyta</taxon>
        <taxon>Spermatophyta</taxon>
        <taxon>Magnoliopsida</taxon>
        <taxon>Proteales</taxon>
        <taxon>Nelumbonaceae</taxon>
        <taxon>Nelumbo</taxon>
    </lineage>
</organism>
<dbReference type="EMBL" id="DUZY01000002">
    <property type="protein sequence ID" value="DAD25785.1"/>
    <property type="molecule type" value="Genomic_DNA"/>
</dbReference>
<sequence>MYGSLRVEIACCLHTTLVTPFSFKYVSNGRLATLKKTRHAHLSTHLAGRLHGQDESPGLSAACYSHPLS</sequence>
<gene>
    <name evidence="1" type="ORF">HUJ06_027253</name>
</gene>
<comment type="caution">
    <text evidence="1">The sequence shown here is derived from an EMBL/GenBank/DDBJ whole genome shotgun (WGS) entry which is preliminary data.</text>
</comment>